<name>A0ACB9GDL3_CICIN</name>
<keyword evidence="2" id="KW-1185">Reference proteome</keyword>
<sequence length="162" mass="17555">MLYRSRLSLQGNNRSKGLCFSVSLPSPPSSLPIEGTTDRARSQPYPLLEFVIILTGVKSYPIIAGGVSDNVSSSWCVNNGGVELPPPRCSPSHLNDQIYVRSSINVQKNVGIKSSIKDTHGSQKTVRNLTHSSSKAISLTKSQLAHVEKANKDESTPLQLKI</sequence>
<gene>
    <name evidence="1" type="ORF">L2E82_11321</name>
</gene>
<reference evidence="1 2" key="2">
    <citation type="journal article" date="2022" name="Mol. Ecol. Resour.">
        <title>The genomes of chicory, endive, great burdock and yacon provide insights into Asteraceae paleo-polyploidization history and plant inulin production.</title>
        <authorList>
            <person name="Fan W."/>
            <person name="Wang S."/>
            <person name="Wang H."/>
            <person name="Wang A."/>
            <person name="Jiang F."/>
            <person name="Liu H."/>
            <person name="Zhao H."/>
            <person name="Xu D."/>
            <person name="Zhang Y."/>
        </authorList>
    </citation>
    <scope>NUCLEOTIDE SEQUENCE [LARGE SCALE GENOMIC DNA]</scope>
    <source>
        <strain evidence="2">cv. Punajuju</strain>
        <tissue evidence="1">Leaves</tissue>
    </source>
</reference>
<organism evidence="1 2">
    <name type="scientific">Cichorium intybus</name>
    <name type="common">Chicory</name>
    <dbReference type="NCBI Taxonomy" id="13427"/>
    <lineage>
        <taxon>Eukaryota</taxon>
        <taxon>Viridiplantae</taxon>
        <taxon>Streptophyta</taxon>
        <taxon>Embryophyta</taxon>
        <taxon>Tracheophyta</taxon>
        <taxon>Spermatophyta</taxon>
        <taxon>Magnoliopsida</taxon>
        <taxon>eudicotyledons</taxon>
        <taxon>Gunneridae</taxon>
        <taxon>Pentapetalae</taxon>
        <taxon>asterids</taxon>
        <taxon>campanulids</taxon>
        <taxon>Asterales</taxon>
        <taxon>Asteraceae</taxon>
        <taxon>Cichorioideae</taxon>
        <taxon>Cichorieae</taxon>
        <taxon>Cichoriinae</taxon>
        <taxon>Cichorium</taxon>
    </lineage>
</organism>
<accession>A0ACB9GDL3</accession>
<comment type="caution">
    <text evidence="1">The sequence shown here is derived from an EMBL/GenBank/DDBJ whole genome shotgun (WGS) entry which is preliminary data.</text>
</comment>
<proteinExistence type="predicted"/>
<protein>
    <submittedName>
        <fullName evidence="1">Uncharacterized protein</fullName>
    </submittedName>
</protein>
<evidence type="ECO:0000313" key="2">
    <source>
        <dbReference type="Proteomes" id="UP001055811"/>
    </source>
</evidence>
<reference evidence="2" key="1">
    <citation type="journal article" date="2022" name="Mol. Ecol. Resour.">
        <title>The genomes of chicory, endive, great burdock and yacon provide insights into Asteraceae palaeo-polyploidization history and plant inulin production.</title>
        <authorList>
            <person name="Fan W."/>
            <person name="Wang S."/>
            <person name="Wang H."/>
            <person name="Wang A."/>
            <person name="Jiang F."/>
            <person name="Liu H."/>
            <person name="Zhao H."/>
            <person name="Xu D."/>
            <person name="Zhang Y."/>
        </authorList>
    </citation>
    <scope>NUCLEOTIDE SEQUENCE [LARGE SCALE GENOMIC DNA]</scope>
    <source>
        <strain evidence="2">cv. Punajuju</strain>
    </source>
</reference>
<dbReference type="Proteomes" id="UP001055811">
    <property type="component" value="Linkage Group LG02"/>
</dbReference>
<evidence type="ECO:0000313" key="1">
    <source>
        <dbReference type="EMBL" id="KAI3781311.1"/>
    </source>
</evidence>
<dbReference type="EMBL" id="CM042010">
    <property type="protein sequence ID" value="KAI3781311.1"/>
    <property type="molecule type" value="Genomic_DNA"/>
</dbReference>